<evidence type="ECO:0000313" key="9">
    <source>
        <dbReference type="EMBL" id="SVB61880.1"/>
    </source>
</evidence>
<proteinExistence type="inferred from homology"/>
<dbReference type="Gene3D" id="3.40.47.10">
    <property type="match status" value="2"/>
</dbReference>
<dbReference type="NCBIfam" id="NF005589">
    <property type="entry name" value="PRK07314.1"/>
    <property type="match status" value="1"/>
</dbReference>
<reference evidence="9" key="1">
    <citation type="submission" date="2018-05" db="EMBL/GenBank/DDBJ databases">
        <authorList>
            <person name="Lanie J.A."/>
            <person name="Ng W.-L."/>
            <person name="Kazmierczak K.M."/>
            <person name="Andrzejewski T.M."/>
            <person name="Davidsen T.M."/>
            <person name="Wayne K.J."/>
            <person name="Tettelin H."/>
            <person name="Glass J.I."/>
            <person name="Rusch D."/>
            <person name="Podicherti R."/>
            <person name="Tsui H.-C.T."/>
            <person name="Winkler M.E."/>
        </authorList>
    </citation>
    <scope>NUCLEOTIDE SEQUENCE</scope>
</reference>
<dbReference type="GO" id="GO:0004315">
    <property type="term" value="F:3-oxoacyl-[acyl-carrier-protein] synthase activity"/>
    <property type="evidence" value="ECO:0007669"/>
    <property type="project" value="InterPro"/>
</dbReference>
<dbReference type="PROSITE" id="PS00606">
    <property type="entry name" value="KS3_1"/>
    <property type="match status" value="1"/>
</dbReference>
<dbReference type="PANTHER" id="PTHR11712">
    <property type="entry name" value="POLYKETIDE SYNTHASE-RELATED"/>
    <property type="match status" value="1"/>
</dbReference>
<evidence type="ECO:0000256" key="7">
    <source>
        <dbReference type="ARBA" id="ARBA00023315"/>
    </source>
</evidence>
<evidence type="ECO:0000256" key="4">
    <source>
        <dbReference type="ARBA" id="ARBA00022832"/>
    </source>
</evidence>
<dbReference type="AlphaFoldDB" id="A0A382FFY9"/>
<dbReference type="FunFam" id="3.40.47.10:FF:000018">
    <property type="entry name" value="3-oxoacyl-[acyl-carrier-protein] synthase 2"/>
    <property type="match status" value="1"/>
</dbReference>
<dbReference type="CDD" id="cd00834">
    <property type="entry name" value="KAS_I_II"/>
    <property type="match status" value="1"/>
</dbReference>
<name>A0A382FFY9_9ZZZZ</name>
<dbReference type="NCBIfam" id="TIGR03150">
    <property type="entry name" value="fabF"/>
    <property type="match status" value="1"/>
</dbReference>
<evidence type="ECO:0000259" key="8">
    <source>
        <dbReference type="PROSITE" id="PS52004"/>
    </source>
</evidence>
<dbReference type="GO" id="GO:0006633">
    <property type="term" value="P:fatty acid biosynthetic process"/>
    <property type="evidence" value="ECO:0007669"/>
    <property type="project" value="UniProtKB-KW"/>
</dbReference>
<dbReference type="InterPro" id="IPR018201">
    <property type="entry name" value="Ketoacyl_synth_AS"/>
</dbReference>
<dbReference type="SUPFAM" id="SSF53901">
    <property type="entry name" value="Thiolase-like"/>
    <property type="match status" value="2"/>
</dbReference>
<evidence type="ECO:0000256" key="6">
    <source>
        <dbReference type="ARBA" id="ARBA00023160"/>
    </source>
</evidence>
<organism evidence="9">
    <name type="scientific">marine metagenome</name>
    <dbReference type="NCBI Taxonomy" id="408172"/>
    <lineage>
        <taxon>unclassified sequences</taxon>
        <taxon>metagenomes</taxon>
        <taxon>ecological metagenomes</taxon>
    </lineage>
</organism>
<evidence type="ECO:0000256" key="2">
    <source>
        <dbReference type="ARBA" id="ARBA00022516"/>
    </source>
</evidence>
<feature type="non-terminal residue" evidence="9">
    <location>
        <position position="347"/>
    </location>
</feature>
<gene>
    <name evidence="9" type="ORF">METZ01_LOCUS214734</name>
</gene>
<keyword evidence="6" id="KW-0275">Fatty acid biosynthesis</keyword>
<dbReference type="GO" id="GO:0005829">
    <property type="term" value="C:cytosol"/>
    <property type="evidence" value="ECO:0007669"/>
    <property type="project" value="TreeGrafter"/>
</dbReference>
<dbReference type="EMBL" id="UINC01049743">
    <property type="protein sequence ID" value="SVB61880.1"/>
    <property type="molecule type" value="Genomic_DNA"/>
</dbReference>
<dbReference type="InterPro" id="IPR014030">
    <property type="entry name" value="Ketoacyl_synth_N"/>
</dbReference>
<evidence type="ECO:0000256" key="5">
    <source>
        <dbReference type="ARBA" id="ARBA00023098"/>
    </source>
</evidence>
<dbReference type="SMART" id="SM00825">
    <property type="entry name" value="PKS_KS"/>
    <property type="match status" value="1"/>
</dbReference>
<keyword evidence="5" id="KW-0443">Lipid metabolism</keyword>
<feature type="domain" description="Ketosynthase family 3 (KS3)" evidence="8">
    <location>
        <begin position="1"/>
        <end position="347"/>
    </location>
</feature>
<dbReference type="InterPro" id="IPR017568">
    <property type="entry name" value="3-oxoacyl-ACP_synth-2"/>
</dbReference>
<dbReference type="InterPro" id="IPR000794">
    <property type="entry name" value="Beta-ketoacyl_synthase"/>
</dbReference>
<protein>
    <recommendedName>
        <fullName evidence="8">Ketosynthase family 3 (KS3) domain-containing protein</fullName>
    </recommendedName>
</protein>
<keyword evidence="4" id="KW-0276">Fatty acid metabolism</keyword>
<keyword evidence="3" id="KW-0808">Transferase</keyword>
<dbReference type="Pfam" id="PF02801">
    <property type="entry name" value="Ketoacyl-synt_C"/>
    <property type="match status" value="1"/>
</dbReference>
<evidence type="ECO:0000256" key="1">
    <source>
        <dbReference type="ARBA" id="ARBA00008467"/>
    </source>
</evidence>
<keyword evidence="2" id="KW-0444">Lipid biosynthesis</keyword>
<dbReference type="InterPro" id="IPR020841">
    <property type="entry name" value="PKS_Beta-ketoAc_synthase_dom"/>
</dbReference>
<dbReference type="InterPro" id="IPR014031">
    <property type="entry name" value="Ketoacyl_synth_C"/>
</dbReference>
<dbReference type="Pfam" id="PF00109">
    <property type="entry name" value="ketoacyl-synt"/>
    <property type="match status" value="1"/>
</dbReference>
<dbReference type="PANTHER" id="PTHR11712:SF336">
    <property type="entry name" value="3-OXOACYL-[ACYL-CARRIER-PROTEIN] SYNTHASE, MITOCHONDRIAL"/>
    <property type="match status" value="1"/>
</dbReference>
<accession>A0A382FFY9</accession>
<comment type="similarity">
    <text evidence="1">Belongs to the thiolase-like superfamily. Beta-ketoacyl-ACP synthases family.</text>
</comment>
<keyword evidence="7" id="KW-0012">Acyltransferase</keyword>
<sequence length="347" mass="36266">MGLISPIGNDVRRAWHNACEGVSGIGLIDTFDVSGFSSQIAGLIKDFDANTYVDAKAIRKMDPFMHYGIAATKQAIEDSGLIINEKNTNRIGIAMGAGIGGIDTIEKNHDSYLERGARRISPFFVPSSIINMISGHISIEYGITGPNLALATACATSTHSIGVSARLIAAGDAEVMFAGGAEYATTPLGIGGFCSARALSTRNDEPERASRPWDLERDGFVLSDGAGCLALEEYEYAKDRGAHIYAEVTGFGMSADAHHITAPPEKGQGASACMRNALQDAQINPEQVGYINAHGTSTPLGDLAETRAIKAAFGGHAENVSVSSTKSTTGHMVGAAGAVEAIFTVLA</sequence>
<dbReference type="InterPro" id="IPR016039">
    <property type="entry name" value="Thiolase-like"/>
</dbReference>
<evidence type="ECO:0000256" key="3">
    <source>
        <dbReference type="ARBA" id="ARBA00022679"/>
    </source>
</evidence>
<dbReference type="PROSITE" id="PS52004">
    <property type="entry name" value="KS3_2"/>
    <property type="match status" value="1"/>
</dbReference>